<sequence>MKTLDQPMPHLVPLAPNAATSATRTTDAIADLRAKAGAEGLYSAGHEHDACGVGFVADIKGRKSHQTVEDALYVLENLEHRGAVGADPLMGDGAGILVQIPHPFFAEECRTLGFELPEAGRYGVGQFFLPQDEAERSRAVGIVERSVKGEGLEILGWREVPVDNSALSDGVRATEPVHRQLFVALPGVSDQELLERKLYIARKVLSGDVYEADWNGATKRDQDSFYVVSFSSRTVVYKGMFLSYQVKRYYPDLSDPRFESALALVHQRFSTNTFPSWKLAHPYRMVAHNGEINTLRGNVNWMYARQATTTSTAFGEDIEKIWPISYEGQSDTACFDNALEFLLRGGYSLPHAVMTLIPEAWAGNESMDAERKAFYEYHAAIMEPWDGPAAVAFTDGRQIGATLDRNGLRPARYVVTDDDRVILASESGTLPIPEEKIVQKWRLQPGKMLLIDLVEGRIISDDEIKKTISTAQPYAQWIDDTQLVLEDLPAVRARAPKSGENLLDLQQAFGYSQEDLKVLMAPMAVTGQEAIGSMGTDTPISVLSSKSKLLYTYFKQNFAQVTNPPIDPIREELVMSLVSFIGPRPNLFDRGGDDAHKRLEVRQPILTNEDLEKIRSIETIDGSGFKTITIDITYPAANGPAGMRPALEAICIQAEAAVRMSAAGQVYNIIVLSDRMVGRERIGIPALLATAAVHHHLIRKGLRTQAGLVVESGEPREVHHFACLAGYGAEAINPYLAFDTLIAMKDKLPKGLDEHKVVYSYIKSIGKGLLKIMSKMGISTYQSYCGAQIFDAVGLSSRFVQKYFFGTATRIEGVGLDQIAKETVARHARAFGADPTLATMLEVGGEYDQRMRGEAHVWTAGVIAGLQHSVRANSFEQFQKEFSEAINAQSEQAMTIRGLFRIRSAEEIGRTPVPLDEVEPAKDIVRRFATGAMSYGSISREAHTNLAIAMNRIGGRSNTGEGGEEADRFKPLPSGDSLRSAIKQVASGRFGVTTEYLVNADQMQIKMAQGAKPGEGGQLPGHKVDAVIGKVRHATPGVQLISPPPHHDIYSIEDLAQLIFDLKNVNPTGEVSVKLVSEVGVGTVAAGVAKARADHITISGFEGGTGASPLTSIKHAGSPWEIGLAETQQTLVINGLRSRVELQVDGGVRTGRDVLVGALLGADGFGFATAPLIASGCLMMRKCHLNTCPVGIATQDPVLRKRFVGQPEHVINYFFFVAEEVRRYLAALGFRKLEEITGRTDILDKQAGIEHWKARGLDFTRLFHLPKAEPAEMRHTTLQKHPIDDILDRKLIAEAMPALERGEAVKIEAPVINVNRSVGAMLSGEIAKRYGHVGLPDDTIRVTLTGTAGQSFGAWGAHGLTLDLVGDGNDYVGKGLSGARLVVRPNPNSRIVPEKSIIVGNTVLYGAIAGECYFRGVAGERFAVRNSGAIAVVEGVGDHGCEYMTGGIVVVLGNTGRNFAAGMSGGIAYVLDEDGSFNKRCNMSMVEFEEMIEDELALPVGVDGKVDIRGDMTRHDCQRLKALIERHHTWTGSPRAKAILDDWAAYRDKFIKVMPTEYRKALEAMTASRIAAE</sequence>
<dbReference type="Gene3D" id="3.20.20.70">
    <property type="entry name" value="Aldolase class I"/>
    <property type="match status" value="2"/>
</dbReference>
<dbReference type="GO" id="GO:0046872">
    <property type="term" value="F:metal ion binding"/>
    <property type="evidence" value="ECO:0007669"/>
    <property type="project" value="UniProtKB-KW"/>
</dbReference>
<dbReference type="InterPro" id="IPR036485">
    <property type="entry name" value="Glu_synth_asu_C_sf"/>
</dbReference>
<dbReference type="FunFam" id="3.60.20.10:FF:000001">
    <property type="entry name" value="Glutamate synthase, large subunit"/>
    <property type="match status" value="1"/>
</dbReference>
<keyword evidence="7" id="KW-0285">Flavoprotein</keyword>
<gene>
    <name evidence="23" type="primary">gltB</name>
    <name evidence="23" type="ORF">KL86PLE_90138</name>
</gene>
<dbReference type="GO" id="GO:0051538">
    <property type="term" value="F:3 iron, 4 sulfur cluster binding"/>
    <property type="evidence" value="ECO:0007669"/>
    <property type="project" value="UniProtKB-KW"/>
</dbReference>
<keyword evidence="11" id="KW-0315">Glutamine amidotransferase</keyword>
<dbReference type="CDD" id="cd02808">
    <property type="entry name" value="GltS_FMN"/>
    <property type="match status" value="1"/>
</dbReference>
<evidence type="ECO:0000256" key="3">
    <source>
        <dbReference type="ARBA" id="ARBA00001974"/>
    </source>
</evidence>
<dbReference type="FunFam" id="3.20.20.70:FF:000031">
    <property type="entry name" value="Glutamate synthase 1 [NADH]"/>
    <property type="match status" value="1"/>
</dbReference>
<evidence type="ECO:0000256" key="8">
    <source>
        <dbReference type="ARBA" id="ARBA00022643"/>
    </source>
</evidence>
<dbReference type="InterPro" id="IPR002932">
    <property type="entry name" value="Glu_synthdom"/>
</dbReference>
<dbReference type="InterPro" id="IPR050711">
    <property type="entry name" value="ET-N_metabolism_enzyme"/>
</dbReference>
<dbReference type="NCBIfam" id="NF008730">
    <property type="entry name" value="PRK11750.1"/>
    <property type="match status" value="1"/>
</dbReference>
<dbReference type="CDD" id="cd00713">
    <property type="entry name" value="GltS"/>
    <property type="match status" value="1"/>
</dbReference>
<dbReference type="InterPro" id="IPR013785">
    <property type="entry name" value="Aldolase_TIM"/>
</dbReference>
<feature type="region of interest" description="Disordered" evidence="21">
    <location>
        <begin position="954"/>
        <end position="975"/>
    </location>
</feature>
<evidence type="ECO:0000256" key="15">
    <source>
        <dbReference type="ARBA" id="ARBA00023164"/>
    </source>
</evidence>
<dbReference type="Gene3D" id="3.60.20.10">
    <property type="entry name" value="Glutamine Phosphoribosylpyrophosphate, subunit 1, domain 1"/>
    <property type="match status" value="1"/>
</dbReference>
<evidence type="ECO:0000256" key="19">
    <source>
        <dbReference type="ARBA" id="ARBA00072108"/>
    </source>
</evidence>
<keyword evidence="14" id="KW-0411">Iron-sulfur</keyword>
<dbReference type="InterPro" id="IPR006982">
    <property type="entry name" value="Glu_synth_centr_N"/>
</dbReference>
<evidence type="ECO:0000256" key="4">
    <source>
        <dbReference type="ARBA" id="ARBA00009716"/>
    </source>
</evidence>
<dbReference type="InterPro" id="IPR002489">
    <property type="entry name" value="Glu_synth_asu_C"/>
</dbReference>
<comment type="cofactor">
    <cofactor evidence="1">
        <name>FMN</name>
        <dbReference type="ChEBI" id="CHEBI:58210"/>
    </cofactor>
</comment>
<dbReference type="Pfam" id="PF04898">
    <property type="entry name" value="Glu_syn_central"/>
    <property type="match status" value="1"/>
</dbReference>
<dbReference type="FunFam" id="2.160.20.60:FF:000001">
    <property type="entry name" value="Glutamate synthase, large subunit"/>
    <property type="match status" value="1"/>
</dbReference>
<dbReference type="PANTHER" id="PTHR11938">
    <property type="entry name" value="FAD NADPH DEHYDROGENASE/OXIDOREDUCTASE"/>
    <property type="match status" value="1"/>
</dbReference>
<dbReference type="PROSITE" id="PS51278">
    <property type="entry name" value="GATASE_TYPE_2"/>
    <property type="match status" value="1"/>
</dbReference>
<name>A0A212LMZ3_9HYPH</name>
<evidence type="ECO:0000256" key="12">
    <source>
        <dbReference type="ARBA" id="ARBA00023002"/>
    </source>
</evidence>
<evidence type="ECO:0000256" key="20">
    <source>
        <dbReference type="ARBA" id="ARBA00079921"/>
    </source>
</evidence>
<evidence type="ECO:0000256" key="10">
    <source>
        <dbReference type="ARBA" id="ARBA00022827"/>
    </source>
</evidence>
<dbReference type="SUPFAM" id="SSF69336">
    <property type="entry name" value="Alpha subunit of glutamate synthase, C-terminal domain"/>
    <property type="match status" value="1"/>
</dbReference>
<keyword evidence="16" id="KW-0003">3Fe-4S</keyword>
<comment type="catalytic activity">
    <reaction evidence="18">
        <text>2 L-glutamate + NADP(+) = L-glutamine + 2-oxoglutarate + NADPH + H(+)</text>
        <dbReference type="Rhea" id="RHEA:15501"/>
        <dbReference type="ChEBI" id="CHEBI:15378"/>
        <dbReference type="ChEBI" id="CHEBI:16810"/>
        <dbReference type="ChEBI" id="CHEBI:29985"/>
        <dbReference type="ChEBI" id="CHEBI:57783"/>
        <dbReference type="ChEBI" id="CHEBI:58349"/>
        <dbReference type="ChEBI" id="CHEBI:58359"/>
        <dbReference type="EC" id="1.4.1.13"/>
    </reaction>
</comment>
<evidence type="ECO:0000256" key="7">
    <source>
        <dbReference type="ARBA" id="ARBA00022630"/>
    </source>
</evidence>
<comment type="cofactor">
    <cofactor evidence="3">
        <name>FAD</name>
        <dbReference type="ChEBI" id="CHEBI:57692"/>
    </cofactor>
</comment>
<evidence type="ECO:0000256" key="2">
    <source>
        <dbReference type="ARBA" id="ARBA00001927"/>
    </source>
</evidence>
<evidence type="ECO:0000256" key="14">
    <source>
        <dbReference type="ARBA" id="ARBA00023014"/>
    </source>
</evidence>
<dbReference type="InterPro" id="IPR017932">
    <property type="entry name" value="GATase_2_dom"/>
</dbReference>
<evidence type="ECO:0000256" key="9">
    <source>
        <dbReference type="ARBA" id="ARBA00022723"/>
    </source>
</evidence>
<dbReference type="Pfam" id="PF00310">
    <property type="entry name" value="GATase_2"/>
    <property type="match status" value="1"/>
</dbReference>
<dbReference type="InterPro" id="IPR029055">
    <property type="entry name" value="Ntn_hydrolases_N"/>
</dbReference>
<dbReference type="GO" id="GO:0004355">
    <property type="term" value="F:glutamate synthase (NADPH) activity"/>
    <property type="evidence" value="ECO:0007669"/>
    <property type="project" value="UniProtKB-EC"/>
</dbReference>
<keyword evidence="12 23" id="KW-0560">Oxidoreductase</keyword>
<evidence type="ECO:0000256" key="18">
    <source>
        <dbReference type="ARBA" id="ARBA00048151"/>
    </source>
</evidence>
<evidence type="ECO:0000256" key="11">
    <source>
        <dbReference type="ARBA" id="ARBA00022962"/>
    </source>
</evidence>
<dbReference type="FunFam" id="3.20.20.70:FF:000053">
    <property type="entry name" value="Glutamate synthase large subunit"/>
    <property type="match status" value="1"/>
</dbReference>
<keyword evidence="6" id="KW-0028">Amino-acid biosynthesis</keyword>
<evidence type="ECO:0000256" key="5">
    <source>
        <dbReference type="ARBA" id="ARBA00012079"/>
    </source>
</evidence>
<keyword evidence="13" id="KW-0408">Iron</keyword>
<evidence type="ECO:0000256" key="1">
    <source>
        <dbReference type="ARBA" id="ARBA00001917"/>
    </source>
</evidence>
<reference evidence="23" key="1">
    <citation type="submission" date="2016-08" db="EMBL/GenBank/DDBJ databases">
        <authorList>
            <person name="Seilhamer J.J."/>
        </authorList>
    </citation>
    <scope>NUCLEOTIDE SEQUENCE</scope>
    <source>
        <strain evidence="23">86</strain>
    </source>
</reference>
<comment type="similarity">
    <text evidence="4">Belongs to the glutamate synthase family.</text>
</comment>
<evidence type="ECO:0000256" key="16">
    <source>
        <dbReference type="ARBA" id="ARBA00023291"/>
    </source>
</evidence>
<keyword evidence="10" id="KW-0274">FAD</keyword>
<dbReference type="SUPFAM" id="SSF51395">
    <property type="entry name" value="FMN-linked oxidoreductases"/>
    <property type="match status" value="1"/>
</dbReference>
<accession>A0A212LMZ3</accession>
<dbReference type="EMBL" id="FMJD01000013">
    <property type="protein sequence ID" value="SCM78904.1"/>
    <property type="molecule type" value="Genomic_DNA"/>
</dbReference>
<dbReference type="EC" id="1.4.1.13" evidence="5"/>
<protein>
    <recommendedName>
        <fullName evidence="19">Glutamate synthase [NADPH] large chain</fullName>
        <ecNumber evidence="5">1.4.1.13</ecNumber>
    </recommendedName>
    <alternativeName>
        <fullName evidence="20">Glutamate synthase subunit alpha</fullName>
    </alternativeName>
</protein>
<comment type="pathway">
    <text evidence="17">Amino-acid biosynthesis; L-glutamate biosynthesis via GLT pathway; L-glutamate from 2-oxoglutarate and L-glutamine (NADP(+) route): step 1/1.</text>
</comment>
<evidence type="ECO:0000256" key="17">
    <source>
        <dbReference type="ARBA" id="ARBA00037898"/>
    </source>
</evidence>
<dbReference type="Pfam" id="PF01645">
    <property type="entry name" value="Glu_synthase"/>
    <property type="match status" value="1"/>
</dbReference>
<evidence type="ECO:0000256" key="13">
    <source>
        <dbReference type="ARBA" id="ARBA00023004"/>
    </source>
</evidence>
<dbReference type="PANTHER" id="PTHR11938:SF133">
    <property type="entry name" value="GLUTAMATE SYNTHASE (NADH)"/>
    <property type="match status" value="1"/>
</dbReference>
<evidence type="ECO:0000256" key="21">
    <source>
        <dbReference type="SAM" id="MobiDB-lite"/>
    </source>
</evidence>
<keyword evidence="9" id="KW-0479">Metal-binding</keyword>
<dbReference type="RefSeq" id="WP_288198300.1">
    <property type="nucleotide sequence ID" value="NZ_LT608334.1"/>
</dbReference>
<dbReference type="CDD" id="cd00982">
    <property type="entry name" value="gltB_C"/>
    <property type="match status" value="1"/>
</dbReference>
<dbReference type="Pfam" id="PF01493">
    <property type="entry name" value="GXGXG"/>
    <property type="match status" value="1"/>
</dbReference>
<dbReference type="GO" id="GO:0006537">
    <property type="term" value="P:glutamate biosynthetic process"/>
    <property type="evidence" value="ECO:0007669"/>
    <property type="project" value="UniProtKB-KW"/>
</dbReference>
<evidence type="ECO:0000313" key="23">
    <source>
        <dbReference type="EMBL" id="SCM78904.1"/>
    </source>
</evidence>
<keyword evidence="8" id="KW-0288">FMN</keyword>
<feature type="domain" description="Glutamine amidotransferase type-2" evidence="22">
    <location>
        <begin position="51"/>
        <end position="454"/>
    </location>
</feature>
<keyword evidence="15" id="KW-0314">Glutamate biosynthesis</keyword>
<dbReference type="SUPFAM" id="SSF56235">
    <property type="entry name" value="N-terminal nucleophile aminohydrolases (Ntn hydrolases)"/>
    <property type="match status" value="1"/>
</dbReference>
<proteinExistence type="inferred from homology"/>
<dbReference type="Gene3D" id="2.160.20.60">
    <property type="entry name" value="Glutamate synthase, alpha subunit, C-terminal domain"/>
    <property type="match status" value="1"/>
</dbReference>
<evidence type="ECO:0000259" key="22">
    <source>
        <dbReference type="PROSITE" id="PS51278"/>
    </source>
</evidence>
<organism evidence="23">
    <name type="scientific">uncultured Pleomorphomonas sp</name>
    <dbReference type="NCBI Taxonomy" id="442121"/>
    <lineage>
        <taxon>Bacteria</taxon>
        <taxon>Pseudomonadati</taxon>
        <taxon>Pseudomonadota</taxon>
        <taxon>Alphaproteobacteria</taxon>
        <taxon>Hyphomicrobiales</taxon>
        <taxon>Pleomorphomonadaceae</taxon>
        <taxon>Pleomorphomonas</taxon>
        <taxon>environmental samples</taxon>
    </lineage>
</organism>
<dbReference type="GO" id="GO:0019676">
    <property type="term" value="P:ammonia assimilation cycle"/>
    <property type="evidence" value="ECO:0007669"/>
    <property type="project" value="TreeGrafter"/>
</dbReference>
<comment type="cofactor">
    <cofactor evidence="2">
        <name>[3Fe-4S] cluster</name>
        <dbReference type="ChEBI" id="CHEBI:21137"/>
    </cofactor>
</comment>
<evidence type="ECO:0000256" key="6">
    <source>
        <dbReference type="ARBA" id="ARBA00022605"/>
    </source>
</evidence>